<dbReference type="EMBL" id="JAJAQC010000042">
    <property type="protein sequence ID" value="MDA0566821.1"/>
    <property type="molecule type" value="Genomic_DNA"/>
</dbReference>
<protein>
    <submittedName>
        <fullName evidence="1">Uncharacterized protein</fullName>
    </submittedName>
</protein>
<comment type="caution">
    <text evidence="1">The sequence shown here is derived from an EMBL/GenBank/DDBJ whole genome shotgun (WGS) entry which is preliminary data.</text>
</comment>
<evidence type="ECO:0000313" key="1">
    <source>
        <dbReference type="EMBL" id="MDA0566821.1"/>
    </source>
</evidence>
<name>A0A9X3NR67_9ACTN</name>
<accession>A0A9X3NR67</accession>
<sequence length="258" mass="28315">MSLLWRAVAAEPGARPWSAALRGTEEWLTFPARLPSTDDGLWFSADYELALRITSRSRLRRQSAASAVRTRVVEFSGQVARQFSVADFGLAEAEVSRRLLEDVVVDDPEISFGSIAVRLAADPEDVELVKLRERCGPRGAVQAEEHRAQMRHLQRLTEDVYSDPAVALRWWFDRNPEQIRDLATAAMQLRLVLAEDEKGSPPEAEAAGTAVRVLLGGLSSGERAEVIDRLALLISGFGRRDLAARLRADGESGEGGPG</sequence>
<dbReference type="AlphaFoldDB" id="A0A9X3NR67"/>
<dbReference type="Proteomes" id="UP001140076">
    <property type="component" value="Unassembled WGS sequence"/>
</dbReference>
<organism evidence="1 2">
    <name type="scientific">Streptomonospora mangrovi</name>
    <dbReference type="NCBI Taxonomy" id="2883123"/>
    <lineage>
        <taxon>Bacteria</taxon>
        <taxon>Bacillati</taxon>
        <taxon>Actinomycetota</taxon>
        <taxon>Actinomycetes</taxon>
        <taxon>Streptosporangiales</taxon>
        <taxon>Nocardiopsidaceae</taxon>
        <taxon>Streptomonospora</taxon>
    </lineage>
</organism>
<evidence type="ECO:0000313" key="2">
    <source>
        <dbReference type="Proteomes" id="UP001140076"/>
    </source>
</evidence>
<gene>
    <name evidence="1" type="ORF">LG943_21255</name>
</gene>
<keyword evidence="2" id="KW-1185">Reference proteome</keyword>
<proteinExistence type="predicted"/>
<reference evidence="1" key="1">
    <citation type="submission" date="2021-10" db="EMBL/GenBank/DDBJ databases">
        <title>Streptomonospora sp. nov., isolated from mangrove soil.</title>
        <authorList>
            <person name="Chen X."/>
            <person name="Ge X."/>
            <person name="Liu W."/>
        </authorList>
    </citation>
    <scope>NUCLEOTIDE SEQUENCE</scope>
    <source>
        <strain evidence="1">S1-112</strain>
    </source>
</reference>
<dbReference type="RefSeq" id="WP_270074074.1">
    <property type="nucleotide sequence ID" value="NZ_JAJAQC010000042.1"/>
</dbReference>